<dbReference type="Pfam" id="PF01546">
    <property type="entry name" value="Peptidase_M20"/>
    <property type="match status" value="1"/>
</dbReference>
<dbReference type="NCBIfam" id="NF005914">
    <property type="entry name" value="PRK07907.1"/>
    <property type="match status" value="1"/>
</dbReference>
<dbReference type="Gene3D" id="3.30.70.360">
    <property type="match status" value="1"/>
</dbReference>
<dbReference type="OrthoDB" id="9761532at2"/>
<dbReference type="eggNOG" id="COG0624">
    <property type="taxonomic scope" value="Bacteria"/>
</dbReference>
<dbReference type="PANTHER" id="PTHR43270:SF12">
    <property type="entry name" value="SUCCINYL-DIAMINOPIMELATE DESUCCINYLASE"/>
    <property type="match status" value="1"/>
</dbReference>
<dbReference type="PANTHER" id="PTHR43270">
    <property type="entry name" value="BETA-ALA-HIS DIPEPTIDASE"/>
    <property type="match status" value="1"/>
</dbReference>
<accession>A3ZYE5</accession>
<dbReference type="Proteomes" id="UP000004358">
    <property type="component" value="Unassembled WGS sequence"/>
</dbReference>
<gene>
    <name evidence="5" type="ORF">DSM3645_06871</name>
</gene>
<dbReference type="GO" id="GO:0046872">
    <property type="term" value="F:metal ion binding"/>
    <property type="evidence" value="ECO:0007669"/>
    <property type="project" value="UniProtKB-KW"/>
</dbReference>
<sequence length="459" mass="50373">MSELQTFLTENRSKFEADLCELLKIPSVSTDSRYKADVRDAAAWMHRQFDQLGFETKIFETPGHPIVYAESPAVPGAPVALVYGHYDVQPPEPLEEWKSPPFEPTIRDGNIYARGATDDKGQMLTHVKSVEAWIKSVGKLPLQVKFLIEGEEEIGSEHLTPFIKENDDLLECDVVVISDNSQFGPGQPAITYGLKGIAYYELKLFGPKQDLHSGTFGGAVTNPANTLSKMLASLIDEKGKIQVPGFYDDVDPLTDEERNQFGSLDFSDADFMRSIGVEGLTGESGYSTLERRWTRPTFDINGITSGYQGEGAKTVLPAKASAKFSFRLVPHQDPAQLSESLKTHLEALVPPGIRMELTDFHGAPGFVVPLDSPYMSAAATAIEKGFGRPPVFIREGGSIPIVTSFVEQLGVDVLLLGWGLNDDNTHSPNEKFCLADFHRGIKASAALWHTLSKITPNQA</sequence>
<dbReference type="HOGENOM" id="CLU_029469_2_1_0"/>
<organism evidence="5 6">
    <name type="scientific">Blastopirellula marina DSM 3645</name>
    <dbReference type="NCBI Taxonomy" id="314230"/>
    <lineage>
        <taxon>Bacteria</taxon>
        <taxon>Pseudomonadati</taxon>
        <taxon>Planctomycetota</taxon>
        <taxon>Planctomycetia</taxon>
        <taxon>Pirellulales</taxon>
        <taxon>Pirellulaceae</taxon>
        <taxon>Blastopirellula</taxon>
    </lineage>
</organism>
<dbReference type="InterPro" id="IPR051458">
    <property type="entry name" value="Cyt/Met_Dipeptidase"/>
</dbReference>
<evidence type="ECO:0000256" key="3">
    <source>
        <dbReference type="ARBA" id="ARBA00022801"/>
    </source>
</evidence>
<dbReference type="InterPro" id="IPR002933">
    <property type="entry name" value="Peptidase_M20"/>
</dbReference>
<name>A3ZYE5_9BACT</name>
<dbReference type="NCBIfam" id="NF006579">
    <property type="entry name" value="PRK09104.1"/>
    <property type="match status" value="1"/>
</dbReference>
<dbReference type="GO" id="GO:0006508">
    <property type="term" value="P:proteolysis"/>
    <property type="evidence" value="ECO:0007669"/>
    <property type="project" value="UniProtKB-KW"/>
</dbReference>
<protein>
    <submittedName>
        <fullName evidence="5">ArgE/DapE/Acy1 family protein</fullName>
    </submittedName>
</protein>
<evidence type="ECO:0000256" key="2">
    <source>
        <dbReference type="ARBA" id="ARBA00022723"/>
    </source>
</evidence>
<evidence type="ECO:0000259" key="4">
    <source>
        <dbReference type="Pfam" id="PF07687"/>
    </source>
</evidence>
<dbReference type="NCBIfam" id="NF006053">
    <property type="entry name" value="PRK08201.1"/>
    <property type="match status" value="1"/>
</dbReference>
<dbReference type="SUPFAM" id="SSF53187">
    <property type="entry name" value="Zn-dependent exopeptidases"/>
    <property type="match status" value="1"/>
</dbReference>
<keyword evidence="3" id="KW-0378">Hydrolase</keyword>
<dbReference type="GO" id="GO:0008233">
    <property type="term" value="F:peptidase activity"/>
    <property type="evidence" value="ECO:0007669"/>
    <property type="project" value="UniProtKB-KW"/>
</dbReference>
<feature type="domain" description="Peptidase M20 dimerisation" evidence="4">
    <location>
        <begin position="192"/>
        <end position="351"/>
    </location>
</feature>
<dbReference type="RefSeq" id="WP_002654968.1">
    <property type="nucleotide sequence ID" value="NZ_CH672377.1"/>
</dbReference>
<evidence type="ECO:0000256" key="1">
    <source>
        <dbReference type="ARBA" id="ARBA00022670"/>
    </source>
</evidence>
<keyword evidence="1" id="KW-0645">Protease</keyword>
<reference evidence="5 6" key="1">
    <citation type="submission" date="2006-02" db="EMBL/GenBank/DDBJ databases">
        <authorList>
            <person name="Amann R."/>
            <person name="Ferriera S."/>
            <person name="Johnson J."/>
            <person name="Kravitz S."/>
            <person name="Halpern A."/>
            <person name="Remington K."/>
            <person name="Beeson K."/>
            <person name="Tran B."/>
            <person name="Rogers Y.-H."/>
            <person name="Friedman R."/>
            <person name="Venter J.C."/>
        </authorList>
    </citation>
    <scope>NUCLEOTIDE SEQUENCE [LARGE SCALE GENOMIC DNA]</scope>
    <source>
        <strain evidence="5 6">DSM 3645</strain>
    </source>
</reference>
<keyword evidence="2" id="KW-0479">Metal-binding</keyword>
<dbReference type="InterPro" id="IPR011650">
    <property type="entry name" value="Peptidase_M20_dimer"/>
</dbReference>
<comment type="caution">
    <text evidence="5">The sequence shown here is derived from an EMBL/GenBank/DDBJ whole genome shotgun (WGS) entry which is preliminary data.</text>
</comment>
<evidence type="ECO:0000313" key="6">
    <source>
        <dbReference type="Proteomes" id="UP000004358"/>
    </source>
</evidence>
<evidence type="ECO:0000313" key="5">
    <source>
        <dbReference type="EMBL" id="EAQ78393.1"/>
    </source>
</evidence>
<dbReference type="Gene3D" id="3.40.630.10">
    <property type="entry name" value="Zn peptidases"/>
    <property type="match status" value="1"/>
</dbReference>
<dbReference type="Pfam" id="PF07687">
    <property type="entry name" value="M20_dimer"/>
    <property type="match status" value="1"/>
</dbReference>
<dbReference type="EMBL" id="AANZ01000021">
    <property type="protein sequence ID" value="EAQ78393.1"/>
    <property type="molecule type" value="Genomic_DNA"/>
</dbReference>
<proteinExistence type="predicted"/>
<dbReference type="AlphaFoldDB" id="A3ZYE5"/>
<dbReference type="STRING" id="314230.DSM3645_06871"/>